<dbReference type="InterPro" id="IPR020841">
    <property type="entry name" value="PKS_Beta-ketoAc_synthase_dom"/>
</dbReference>
<feature type="compositionally biased region" description="Polar residues" evidence="9">
    <location>
        <begin position="2688"/>
        <end position="2700"/>
    </location>
</feature>
<feature type="region of interest" description="Disordered" evidence="9">
    <location>
        <begin position="1"/>
        <end position="32"/>
    </location>
</feature>
<reference evidence="15" key="2">
    <citation type="submission" date="2023-05" db="EMBL/GenBank/DDBJ databases">
        <authorList>
            <consortium name="Lawrence Berkeley National Laboratory"/>
            <person name="Steindorff A."/>
            <person name="Hensen N."/>
            <person name="Bonometti L."/>
            <person name="Westerberg I."/>
            <person name="Brannstrom I.O."/>
            <person name="Guillou S."/>
            <person name="Cros-Aarteil S."/>
            <person name="Calhoun S."/>
            <person name="Haridas S."/>
            <person name="Kuo A."/>
            <person name="Mondo S."/>
            <person name="Pangilinan J."/>
            <person name="Riley R."/>
            <person name="Labutti K."/>
            <person name="Andreopoulos B."/>
            <person name="Lipzen A."/>
            <person name="Chen C."/>
            <person name="Yanf M."/>
            <person name="Daum C."/>
            <person name="Ng V."/>
            <person name="Clum A."/>
            <person name="Ohm R."/>
            <person name="Martin F."/>
            <person name="Silar P."/>
            <person name="Natvig D."/>
            <person name="Lalanne C."/>
            <person name="Gautier V."/>
            <person name="Ament-Velasquez S.L."/>
            <person name="Kruys A."/>
            <person name="Hutchinson M.I."/>
            <person name="Powell A.J."/>
            <person name="Barry K."/>
            <person name="Miller A.N."/>
            <person name="Grigoriev I.V."/>
            <person name="Debuchy R."/>
            <person name="Gladieux P."/>
            <person name="Thoren M.H."/>
            <person name="Johannesson H."/>
        </authorList>
    </citation>
    <scope>NUCLEOTIDE SEQUENCE</scope>
    <source>
        <strain evidence="15">CBS 315.58</strain>
    </source>
</reference>
<dbReference type="GO" id="GO:0006633">
    <property type="term" value="P:fatty acid biosynthetic process"/>
    <property type="evidence" value="ECO:0007669"/>
    <property type="project" value="InterPro"/>
</dbReference>
<feature type="region of interest" description="Disordered" evidence="9">
    <location>
        <begin position="2799"/>
        <end position="2837"/>
    </location>
</feature>
<dbReference type="Pfam" id="PF07993">
    <property type="entry name" value="NAD_binding_4"/>
    <property type="match status" value="1"/>
</dbReference>
<dbReference type="SMART" id="SM01294">
    <property type="entry name" value="PKS_PP_betabranch"/>
    <property type="match status" value="1"/>
</dbReference>
<feature type="compositionally biased region" description="Basic and acidic residues" evidence="9">
    <location>
        <begin position="20"/>
        <end position="32"/>
    </location>
</feature>
<dbReference type="InterPro" id="IPR009081">
    <property type="entry name" value="PP-bd_ACP"/>
</dbReference>
<evidence type="ECO:0000256" key="9">
    <source>
        <dbReference type="SAM" id="MobiDB-lite"/>
    </source>
</evidence>
<dbReference type="PANTHER" id="PTHR43775:SF21">
    <property type="entry name" value="NON-REDUCING POLYKETIDE SYNTHASE AUSA-RELATED"/>
    <property type="match status" value="1"/>
</dbReference>
<dbReference type="CDD" id="cd00167">
    <property type="entry name" value="SANT"/>
    <property type="match status" value="1"/>
</dbReference>
<evidence type="ECO:0000256" key="6">
    <source>
        <dbReference type="ARBA" id="ARBA00023268"/>
    </source>
</evidence>
<feature type="compositionally biased region" description="Low complexity" evidence="9">
    <location>
        <begin position="2917"/>
        <end position="2928"/>
    </location>
</feature>
<dbReference type="Pfam" id="PF00550">
    <property type="entry name" value="PP-binding"/>
    <property type="match status" value="2"/>
</dbReference>
<dbReference type="PROSITE" id="PS52019">
    <property type="entry name" value="PKS_MFAS_DH"/>
    <property type="match status" value="1"/>
</dbReference>
<sequence length="3688" mass="403566">MMQTRNADQCAKRWQQVLGPDHRHDPWTPEEDRILQKAVAKYGNNWKQIGLLELPDRSTHDIRNRAPSNDDPSTSTQYLSDDNADDNSSSGEESDLSSDDAELANLNEDQHMMMEVDAAPAPPTPTLSETLADASIFSNWEMASPATMLTQVRPLDADSHPWLWFSTESSSSGQTPDQHLSPENLSLAFESGQDMGHLMGGGEIQVAPQISQNENPQSAAPATQQPPQQDYRGQAEAPGSVTVLLRQADSQLAQQVIGNLLNLNADVAVPMRAFIPPRVTLEPDRQDAIRSLSDIVEFHAEKNPDYLFCVQAEKKPGLDGYSLNRVTYTTLKWAITNCCQWLEAHLSHLQQRTRRGQGDADGSQGPIVLLMESDLGLAVYILALMRLGIPAVLLSTRLSATAIHHLIGRTGATTVIASQRLRSMLDEPAPAVDTKLQNGEPQNKGLQVFTAAGYQTFLNDLDSPLETNVSVQTTNPALILHSSGTSGLPKPIYCTHAHFLAFSQCHEFETAEQRQGLTVSSSPFFHGFGLVPMCLSLGIGKTFCIPPSSELPTGSSIVQLLQASSSKALLTVPSLLEDIASLPDNKGVTALQQLDFVAFGGGLPKPSIGQRLDAAGVRLINHYGATETGPLTPFFVPPAGHDWRFIRLRRDIDHAMEVELMPTTTDGEFSGRAYKLSMRPFGWTERFELQDLLLAREGFPGEFRIAGRTDDLICLATGEKVRPTMLETILQQHDKVKTAVAFGDAQFEIGVIVETTTREVADGDELRGEIWPLVEEAGRQMDAHARVSSPAAILFVGSGALPRSDKGTVLRREVNRVFEREIAGVYRCIDAMASAPAFDLSSPRESVRGLVKAVMAFRGGYWSDEDDFFELGMDSLQATRLRRLLVASLRAAAQEGRNREVDVRNVADDVVYRNPSVSRLAEAIVTQNTIQNGLSSLGHLEQIADRYSNVTSETIAQRAVVVMTGSTGSLGSFILAQLVKVPTVAGVIALIRPSAEPAQERQKNALKARNIKLSDSEWSKIQIYEADVGAPFLDLDSGVYQQIASKATHVVHAAWPMNFNMSLQSFGSAFRALQNLIQLTSESHRLQPSKRPRFLFISSISTVGNYPSLHGERLVPEEAVSGQNCALELGYAEAKLVCEKIVERAARDYPQIQTGFARVGQIAGSRSGYWNVDEHFVALVASSCKIRLIPDLQGTLSWLPVDATAAAVVDILLNDQPPELVYHLENPVRQSWHEMITLLSSELGFASTQVVSFEEWVEAVMSAPDQGNPAKKLSRFLENEFRKMSCGGIILDTVLARKASPTLRGLGPVDSDQVRLYIKYWKHSAWLPTQLVDGTRLLGPELGLMSEMTCTGITALRRNSNPTIQQRKLLVLNLIAATKTSIQHEESLSKLADKTYTSTSHRNLGSTPPTTDMAATSAYSATNDIEDAPANAIAVIGMGCKFPGAESVEEYWKLLDSGLSMVTEAPTGRFPTRDHRRSTEKSVFLGNFLSDIEHFDNRFFKKSSREAASMDPQQRLLLEVAYQALESSGYFGPREKDTEVGCFVGVCASDYNDNVASHPPNAFSTLGTLRAFLTGKISHFFGFSGPSVTFDTACSSSAVAIDAACKAIIHGDCTSAIAGGVSIFTSPHFYQNLAAASFLSQTGATKSFDAGADGYCRGEGVGLVVLKSLPKALADGDTILGTILSTSVKQSSNVVPITVPYSPSQAALYYRVLKMAGVSPDDVSYLEAHGTGTPIGDPQEFQGIKEVFQSQTRTGPLYFASVKGNIGHTEGASGVAGLIKVLLMMQKRAIVRQASYSRLNPKIQLDTSQFRIPTETVPWKSDVLIACVNNYGAAGSIAAMVVKEATGPSPGTGNKSSAALSKHPLLVSANSAKSLGENCAKLRQYLSSFNASSSANVLADMAYNLSDHQDRSLPNMFITAVSSMSELDDQLRIAASTPDSQLCRLNPSPKPVVLIFGGQTSRFIGLSKSVYTGSALLRKYLDQCDKVLKRLGHGGIYPAIFDSTPIDDVVQLQTMQFALHYACAQSWIACGLKVDCVVGHSFGQLVALTVAGVFSLQDGLKLVHGRAVLMRDKWGSERGTMIALDADHGNTMGLISSVRKTMPYSGLEVACYNGPRSHVLVGSSTEVEAVIEVIKKSTAVKYKVLNVTHGFHSRFCDCIIPGLEALAASLTYNTPKIRIETTSDRETWAAATPKLIADHTRTPVYFEDAIKRIEARYGSCTWVEAGSNSSVTSIARRSLSDAESRDHLFCPVNLSREDALGALADTVTNLWKNGNQVQFWPFHRIHQADYLPLNLPPYQFEKVRHWLDFNFVVEQPKPVQAQDQITETAPVVEPEPVLITFSGFDVTHATQRRAVFTIDPRSQEWRTLVSGHAVLQQPLCPAPLYVELVLQAAKMTAEAEGISALTFGQLEGLEITSSLGTSDDKIIKLVLAPSDGERFRWDFSFHSQPRGVNTSAKPATHAVGSVKVITTQDDSTTSELDRISRLIRHRDFDEVTTRVDGEAVQGSLVYKVFSRVVQYHDFYKGVRQVAGHNGAVVAQVVLPAEQPPVTQGLLSNPVAVDNFLQVPGLYANCLGPCPADEVFVCTQVDRLYLSRDFEGTANKTWKVCATSTATSDRESVNDVLVFEQESGKLVFVAFGAHFSRVRITSLSKALSRANQGQTTASVGTNGITNGITRPVSPPLVAPPSNRQDPVSPHDTLQQHPVVATPAPPKRPAGPGIEQELRELLTKVTDVPADQFKGDVTLADLGIDSLVTTEIVSEVDQVFGISIPQDQLQDLQTFASLSAYLAGRLGRELQDTPTVVQTTASSEQRQTQPSASSLEAAPTAPERGRPRDSENLLPKLASLLASHLECSPADFERSTNLADRGLDSLLCIELMSDIEKTFGVSVDLAQLTSESTFGDLAGMFVKVTGRDVSPSDTTNSTITTTPTPPTPSFEPRIIPHDPSVKIPPRPVPTNTDRRFQAAPDAFESIKDQFSDLADAYHLTDFYKNVYPKNARLVLAYTVEAFADLGIDLSSLPTGEEIPPLPSLPRHHHLRDVLYEVLRDGKIADYNGKTYVRSDEPIDKVRSSQLFNELVQEFPQHAKEHMLLNLCGAELGKLISGAKEPLTVLFGSKKNRDILEDVYSTSPMYVIMSQLLTRFLEKALSGASPGPDGVFRIIELGAGTGSTTKWVVDRLVRCGIPVEYTFTDISPSLVSEGKRKFAKYNCMRYATINIEKEPPTQYHGQFDIVLSTNCIHATSNLRRSLTHIDKLLRPHGFVSLVEFTSRMFWFDLVFGLLEGWWLFDDGRPYVLASPEFWEKSMRSSGFQHVSWTGGTTKESEIVRVITGFKQPVDNPALYRSTPQETTGEVETLVFTHVTDKNLPLRADIYHPTPQQAAAQKDWTVALIIHGGGHVMLSRKDIRPRQIHHLLSHGLLPISVDYRLCPETTLLTGPLPDILTAHTWARTSLPTLKLLKSSITINPTHTAAIGYSTGGLLAMSLSWTSPHPPSAILSFYSPTNYQSPFWQTPNIPSHSHPYTTTPFNLLDCVQPNPITSYNIPPNLLAAGGWMTPSDARSRLILHMNWHAQTLPVLFRGLPPAGTPHPESYTSMPQPAEEEIIKASPYAQVIRGNYKSPTHIVFGTKDDLIPWQQAEETVKAMREHGVDVGFTLGEGEPHLFDMYRDPDGKRWGYVLEGYRFLLERVGRL</sequence>
<dbReference type="Gene3D" id="1.10.1200.10">
    <property type="entry name" value="ACP-like"/>
    <property type="match status" value="3"/>
</dbReference>
<dbReference type="Gene3D" id="3.40.50.12780">
    <property type="entry name" value="N-terminal domain of ligase-like"/>
    <property type="match status" value="1"/>
</dbReference>
<dbReference type="Gene3D" id="3.40.366.10">
    <property type="entry name" value="Malonyl-Coenzyme A Acyl Carrier Protein, domain 2"/>
    <property type="match status" value="1"/>
</dbReference>
<dbReference type="InterPro" id="IPR036736">
    <property type="entry name" value="ACP-like_sf"/>
</dbReference>
<feature type="domain" description="Myb-like" evidence="11">
    <location>
        <begin position="19"/>
        <end position="65"/>
    </location>
</feature>
<dbReference type="Pfam" id="PF23562">
    <property type="entry name" value="AMP-binding_C_3"/>
    <property type="match status" value="1"/>
</dbReference>
<dbReference type="CDD" id="cd00833">
    <property type="entry name" value="PKS"/>
    <property type="match status" value="1"/>
</dbReference>
<feature type="active site" description="Proton acceptor; for dehydratase activity" evidence="8">
    <location>
        <position position="2372"/>
    </location>
</feature>
<keyword evidence="16" id="KW-1185">Reference proteome</keyword>
<evidence type="ECO:0000259" key="14">
    <source>
        <dbReference type="PROSITE" id="PS52019"/>
    </source>
</evidence>
<dbReference type="Pfam" id="PF14765">
    <property type="entry name" value="PS-DH"/>
    <property type="match status" value="1"/>
</dbReference>
<dbReference type="InterPro" id="IPR029063">
    <property type="entry name" value="SAM-dependent_MTases_sf"/>
</dbReference>
<feature type="domain" description="Carrier" evidence="10">
    <location>
        <begin position="2837"/>
        <end position="2911"/>
    </location>
</feature>
<comment type="pathway">
    <text evidence="1">Secondary metabolite biosynthesis.</text>
</comment>
<dbReference type="Proteomes" id="UP001303160">
    <property type="component" value="Unassembled WGS sequence"/>
</dbReference>
<dbReference type="GO" id="GO:0044550">
    <property type="term" value="P:secondary metabolite biosynthetic process"/>
    <property type="evidence" value="ECO:0007669"/>
    <property type="project" value="TreeGrafter"/>
</dbReference>
<dbReference type="InterPro" id="IPR049900">
    <property type="entry name" value="PKS_mFAS_DH"/>
</dbReference>
<dbReference type="PROSITE" id="PS00606">
    <property type="entry name" value="KS3_1"/>
    <property type="match status" value="1"/>
</dbReference>
<dbReference type="InterPro" id="IPR020845">
    <property type="entry name" value="AMP-binding_CS"/>
</dbReference>
<dbReference type="InterPro" id="IPR016035">
    <property type="entry name" value="Acyl_Trfase/lysoPLipase"/>
</dbReference>
<dbReference type="SMART" id="SM00825">
    <property type="entry name" value="PKS_KS"/>
    <property type="match status" value="1"/>
</dbReference>
<evidence type="ECO:0000259" key="11">
    <source>
        <dbReference type="PROSITE" id="PS50090"/>
    </source>
</evidence>
<feature type="compositionally biased region" description="Polar residues" evidence="9">
    <location>
        <begin position="66"/>
        <end position="78"/>
    </location>
</feature>
<reference evidence="15" key="1">
    <citation type="journal article" date="2023" name="Mol. Phylogenet. Evol.">
        <title>Genome-scale phylogeny and comparative genomics of the fungal order Sordariales.</title>
        <authorList>
            <person name="Hensen N."/>
            <person name="Bonometti L."/>
            <person name="Westerberg I."/>
            <person name="Brannstrom I.O."/>
            <person name="Guillou S."/>
            <person name="Cros-Aarteil S."/>
            <person name="Calhoun S."/>
            <person name="Haridas S."/>
            <person name="Kuo A."/>
            <person name="Mondo S."/>
            <person name="Pangilinan J."/>
            <person name="Riley R."/>
            <person name="LaButti K."/>
            <person name="Andreopoulos B."/>
            <person name="Lipzen A."/>
            <person name="Chen C."/>
            <person name="Yan M."/>
            <person name="Daum C."/>
            <person name="Ng V."/>
            <person name="Clum A."/>
            <person name="Steindorff A."/>
            <person name="Ohm R.A."/>
            <person name="Martin F."/>
            <person name="Silar P."/>
            <person name="Natvig D.O."/>
            <person name="Lalanne C."/>
            <person name="Gautier V."/>
            <person name="Ament-Velasquez S.L."/>
            <person name="Kruys A."/>
            <person name="Hutchinson M.I."/>
            <person name="Powell A.J."/>
            <person name="Barry K."/>
            <person name="Miller A.N."/>
            <person name="Grigoriev I.V."/>
            <person name="Debuchy R."/>
            <person name="Gladieux P."/>
            <person name="Hiltunen Thoren M."/>
            <person name="Johannesson H."/>
        </authorList>
    </citation>
    <scope>NUCLEOTIDE SEQUENCE</scope>
    <source>
        <strain evidence="15">CBS 315.58</strain>
    </source>
</reference>
<dbReference type="PROSITE" id="PS00455">
    <property type="entry name" value="AMP_BINDING"/>
    <property type="match status" value="1"/>
</dbReference>
<organism evidence="15 16">
    <name type="scientific">Triangularia verruculosa</name>
    <dbReference type="NCBI Taxonomy" id="2587418"/>
    <lineage>
        <taxon>Eukaryota</taxon>
        <taxon>Fungi</taxon>
        <taxon>Dikarya</taxon>
        <taxon>Ascomycota</taxon>
        <taxon>Pezizomycotina</taxon>
        <taxon>Sordariomycetes</taxon>
        <taxon>Sordariomycetidae</taxon>
        <taxon>Sordariales</taxon>
        <taxon>Podosporaceae</taxon>
        <taxon>Triangularia</taxon>
    </lineage>
</organism>
<feature type="domain" description="PKS/mFAS DH" evidence="14">
    <location>
        <begin position="2335"/>
        <end position="2651"/>
    </location>
</feature>
<feature type="compositionally biased region" description="Polar residues" evidence="9">
    <location>
        <begin position="2661"/>
        <end position="2675"/>
    </location>
</feature>
<evidence type="ECO:0000259" key="10">
    <source>
        <dbReference type="PROSITE" id="PS50075"/>
    </source>
</evidence>
<dbReference type="Pfam" id="PF02801">
    <property type="entry name" value="Ketoacyl-synt_C"/>
    <property type="match status" value="1"/>
</dbReference>
<dbReference type="InterPro" id="IPR042104">
    <property type="entry name" value="PKS_dehydratase_sf"/>
</dbReference>
<dbReference type="PROSITE" id="PS51294">
    <property type="entry name" value="HTH_MYB"/>
    <property type="match status" value="1"/>
</dbReference>
<dbReference type="Pfam" id="PF00249">
    <property type="entry name" value="Myb_DNA-binding"/>
    <property type="match status" value="1"/>
</dbReference>
<dbReference type="PANTHER" id="PTHR43775">
    <property type="entry name" value="FATTY ACID SYNTHASE"/>
    <property type="match status" value="1"/>
</dbReference>
<dbReference type="InterPro" id="IPR016039">
    <property type="entry name" value="Thiolase-like"/>
</dbReference>
<keyword evidence="7" id="KW-0012">Acyltransferase</keyword>
<evidence type="ECO:0000256" key="2">
    <source>
        <dbReference type="ARBA" id="ARBA00022450"/>
    </source>
</evidence>
<feature type="compositionally biased region" description="Low complexity" evidence="9">
    <location>
        <begin position="216"/>
        <end position="229"/>
    </location>
</feature>
<dbReference type="SUPFAM" id="SSF56801">
    <property type="entry name" value="Acetyl-CoA synthetase-like"/>
    <property type="match status" value="1"/>
</dbReference>
<evidence type="ECO:0000256" key="4">
    <source>
        <dbReference type="ARBA" id="ARBA00022679"/>
    </source>
</evidence>
<dbReference type="InterPro" id="IPR041068">
    <property type="entry name" value="HTH_51"/>
</dbReference>
<dbReference type="SUPFAM" id="SSF55048">
    <property type="entry name" value="Probable ACP-binding domain of malonyl-CoA ACP transacylase"/>
    <property type="match status" value="1"/>
</dbReference>
<feature type="region of interest" description="Disordered" evidence="9">
    <location>
        <begin position="2661"/>
        <end position="2700"/>
    </location>
</feature>
<dbReference type="PROSITE" id="PS00012">
    <property type="entry name" value="PHOSPHOPANTETHEINE"/>
    <property type="match status" value="2"/>
</dbReference>
<keyword evidence="6" id="KW-0511">Multifunctional enzyme</keyword>
<dbReference type="Pfam" id="PF00698">
    <property type="entry name" value="Acyl_transf_1"/>
    <property type="match status" value="1"/>
</dbReference>
<dbReference type="GO" id="GO:0031177">
    <property type="term" value="F:phosphopantetheine binding"/>
    <property type="evidence" value="ECO:0007669"/>
    <property type="project" value="InterPro"/>
</dbReference>
<dbReference type="InterPro" id="IPR029058">
    <property type="entry name" value="AB_hydrolase_fold"/>
</dbReference>
<dbReference type="InterPro" id="IPR017930">
    <property type="entry name" value="Myb_dom"/>
</dbReference>
<dbReference type="InterPro" id="IPR013217">
    <property type="entry name" value="Methyltransf_12"/>
</dbReference>
<evidence type="ECO:0000259" key="13">
    <source>
        <dbReference type="PROSITE" id="PS52004"/>
    </source>
</evidence>
<dbReference type="SUPFAM" id="SSF53474">
    <property type="entry name" value="alpha/beta-Hydrolases"/>
    <property type="match status" value="1"/>
</dbReference>
<dbReference type="InterPro" id="IPR000873">
    <property type="entry name" value="AMP-dep_synth/lig_dom"/>
</dbReference>
<dbReference type="Pfam" id="PF18558">
    <property type="entry name" value="HTH_51"/>
    <property type="match status" value="1"/>
</dbReference>
<dbReference type="PROSITE" id="PS50090">
    <property type="entry name" value="MYB_LIKE"/>
    <property type="match status" value="1"/>
</dbReference>
<dbReference type="SUPFAM" id="SSF53335">
    <property type="entry name" value="S-adenosyl-L-methionine-dependent methyltransferases"/>
    <property type="match status" value="1"/>
</dbReference>
<feature type="domain" description="Ketosynthase family 3 (KS3)" evidence="13">
    <location>
        <begin position="1430"/>
        <end position="1844"/>
    </location>
</feature>
<evidence type="ECO:0000256" key="3">
    <source>
        <dbReference type="ARBA" id="ARBA00022553"/>
    </source>
</evidence>
<dbReference type="InterPro" id="IPR014043">
    <property type="entry name" value="Acyl_transferase_dom"/>
</dbReference>
<dbReference type="Pfam" id="PF08242">
    <property type="entry name" value="Methyltransf_12"/>
    <property type="match status" value="1"/>
</dbReference>
<proteinExistence type="predicted"/>
<dbReference type="SUPFAM" id="SSF46689">
    <property type="entry name" value="Homeodomain-like"/>
    <property type="match status" value="1"/>
</dbReference>
<feature type="region of interest" description="N-terminal hotdog fold" evidence="8">
    <location>
        <begin position="2335"/>
        <end position="2473"/>
    </location>
</feature>
<dbReference type="Gene3D" id="3.40.50.1820">
    <property type="entry name" value="alpha/beta hydrolase"/>
    <property type="match status" value="1"/>
</dbReference>
<evidence type="ECO:0000256" key="5">
    <source>
        <dbReference type="ARBA" id="ARBA00022737"/>
    </source>
</evidence>
<dbReference type="GO" id="GO:0004312">
    <property type="term" value="F:fatty acid synthase activity"/>
    <property type="evidence" value="ECO:0007669"/>
    <property type="project" value="TreeGrafter"/>
</dbReference>
<evidence type="ECO:0008006" key="17">
    <source>
        <dbReference type="Google" id="ProtNLM"/>
    </source>
</evidence>
<dbReference type="InterPro" id="IPR020806">
    <property type="entry name" value="PKS_PP-bd"/>
</dbReference>
<keyword evidence="2" id="KW-0596">Phosphopantetheine</keyword>
<dbReference type="SMART" id="SM00827">
    <property type="entry name" value="PKS_AT"/>
    <property type="match status" value="1"/>
</dbReference>
<dbReference type="InterPro" id="IPR045851">
    <property type="entry name" value="AMP-bd_C_sf"/>
</dbReference>
<dbReference type="InterPro" id="IPR016036">
    <property type="entry name" value="Malonyl_transacylase_ACP-bd"/>
</dbReference>
<keyword evidence="5" id="KW-0677">Repeat</keyword>
<dbReference type="SMART" id="SM00823">
    <property type="entry name" value="PKS_PP"/>
    <property type="match status" value="3"/>
</dbReference>
<dbReference type="InterPro" id="IPR014030">
    <property type="entry name" value="Ketoacyl_synth_N"/>
</dbReference>
<accession>A0AAN7ASL2</accession>
<dbReference type="SUPFAM" id="SSF51735">
    <property type="entry name" value="NAD(P)-binding Rossmann-fold domains"/>
    <property type="match status" value="1"/>
</dbReference>
<feature type="region of interest" description="Disordered" evidence="9">
    <location>
        <begin position="212"/>
        <end position="237"/>
    </location>
</feature>
<dbReference type="InterPro" id="IPR042099">
    <property type="entry name" value="ANL_N_sf"/>
</dbReference>
<evidence type="ECO:0000313" key="16">
    <source>
        <dbReference type="Proteomes" id="UP001303160"/>
    </source>
</evidence>
<dbReference type="SUPFAM" id="SSF53901">
    <property type="entry name" value="Thiolase-like"/>
    <property type="match status" value="1"/>
</dbReference>
<dbReference type="InterPro" id="IPR009057">
    <property type="entry name" value="Homeodomain-like_sf"/>
</dbReference>
<dbReference type="InterPro" id="IPR001227">
    <property type="entry name" value="Ac_transferase_dom_sf"/>
</dbReference>
<protein>
    <recommendedName>
        <fullName evidence="17">Polyketide synthase</fullName>
    </recommendedName>
</protein>
<dbReference type="InterPro" id="IPR013120">
    <property type="entry name" value="FAR_NAD-bd"/>
</dbReference>
<feature type="domain" description="HTH myb-type" evidence="12">
    <location>
        <begin position="19"/>
        <end position="74"/>
    </location>
</feature>
<feature type="compositionally biased region" description="Basic and acidic residues" evidence="9">
    <location>
        <begin position="54"/>
        <end position="64"/>
    </location>
</feature>
<dbReference type="GO" id="GO:0004315">
    <property type="term" value="F:3-oxoacyl-[acyl-carrier-protein] synthase activity"/>
    <property type="evidence" value="ECO:0007669"/>
    <property type="project" value="InterPro"/>
</dbReference>
<dbReference type="Gene3D" id="3.10.129.110">
    <property type="entry name" value="Polyketide synthase dehydratase"/>
    <property type="match status" value="1"/>
</dbReference>
<dbReference type="Gene3D" id="3.40.47.10">
    <property type="match status" value="1"/>
</dbReference>
<dbReference type="Gene3D" id="3.40.50.720">
    <property type="entry name" value="NAD(P)-binding Rossmann-like Domain"/>
    <property type="match status" value="1"/>
</dbReference>
<feature type="active site" description="Proton donor; for dehydratase activity" evidence="8">
    <location>
        <position position="2561"/>
    </location>
</feature>
<dbReference type="InterPro" id="IPR049551">
    <property type="entry name" value="PKS_DH_C"/>
</dbReference>
<name>A0AAN7ASL2_9PEZI</name>
<dbReference type="PROSITE" id="PS52004">
    <property type="entry name" value="KS3_2"/>
    <property type="match status" value="1"/>
</dbReference>
<dbReference type="CDD" id="cd02440">
    <property type="entry name" value="AdoMet_MTases"/>
    <property type="match status" value="1"/>
</dbReference>
<dbReference type="SUPFAM" id="SSF52151">
    <property type="entry name" value="FabD/lysophospholipase-like"/>
    <property type="match status" value="1"/>
</dbReference>
<evidence type="ECO:0000256" key="7">
    <source>
        <dbReference type="ARBA" id="ARBA00023315"/>
    </source>
</evidence>
<dbReference type="Pfam" id="PF00501">
    <property type="entry name" value="AMP-binding"/>
    <property type="match status" value="1"/>
</dbReference>
<dbReference type="Gene3D" id="3.30.300.30">
    <property type="match status" value="1"/>
</dbReference>
<feature type="region of interest" description="C-terminal hotdog fold" evidence="8">
    <location>
        <begin position="2500"/>
        <end position="2651"/>
    </location>
</feature>
<dbReference type="EMBL" id="MU863994">
    <property type="protein sequence ID" value="KAK4196090.1"/>
    <property type="molecule type" value="Genomic_DNA"/>
</dbReference>
<evidence type="ECO:0000256" key="8">
    <source>
        <dbReference type="PROSITE-ProRule" id="PRU01363"/>
    </source>
</evidence>
<dbReference type="Pfam" id="PF00109">
    <property type="entry name" value="ketoacyl-synt"/>
    <property type="match status" value="1"/>
</dbReference>
<dbReference type="Gene3D" id="1.10.10.60">
    <property type="entry name" value="Homeodomain-like"/>
    <property type="match status" value="1"/>
</dbReference>
<dbReference type="Gene3D" id="3.40.50.150">
    <property type="entry name" value="Vaccinia Virus protein VP39"/>
    <property type="match status" value="1"/>
</dbReference>
<dbReference type="InterPro" id="IPR001005">
    <property type="entry name" value="SANT/Myb"/>
</dbReference>
<evidence type="ECO:0000256" key="1">
    <source>
        <dbReference type="ARBA" id="ARBA00005179"/>
    </source>
</evidence>
<dbReference type="InterPro" id="IPR018201">
    <property type="entry name" value="Ketoacyl_synth_AS"/>
</dbReference>
<keyword evidence="4" id="KW-0808">Transferase</keyword>
<feature type="region of interest" description="Disordered" evidence="9">
    <location>
        <begin position="52"/>
        <end position="99"/>
    </location>
</feature>
<evidence type="ECO:0000259" key="12">
    <source>
        <dbReference type="PROSITE" id="PS51294"/>
    </source>
</evidence>
<dbReference type="InterPro" id="IPR014031">
    <property type="entry name" value="Ketoacyl_synth_C"/>
</dbReference>
<dbReference type="InterPro" id="IPR050091">
    <property type="entry name" value="PKS_NRPS_Biosynth_Enz"/>
</dbReference>
<dbReference type="InterPro" id="IPR006162">
    <property type="entry name" value="Ppantetheine_attach_site"/>
</dbReference>
<dbReference type="SMART" id="SM00717">
    <property type="entry name" value="SANT"/>
    <property type="match status" value="1"/>
</dbReference>
<dbReference type="InterPro" id="IPR036291">
    <property type="entry name" value="NAD(P)-bd_dom_sf"/>
</dbReference>
<feature type="region of interest" description="Disordered" evidence="9">
    <location>
        <begin position="2915"/>
        <end position="2954"/>
    </location>
</feature>
<dbReference type="PROSITE" id="PS50075">
    <property type="entry name" value="CARRIER"/>
    <property type="match status" value="2"/>
</dbReference>
<evidence type="ECO:0000313" key="15">
    <source>
        <dbReference type="EMBL" id="KAK4196090.1"/>
    </source>
</evidence>
<gene>
    <name evidence="15" type="ORF">QBC40DRAFT_300623</name>
</gene>
<dbReference type="SUPFAM" id="SSF47336">
    <property type="entry name" value="ACP-like"/>
    <property type="match status" value="2"/>
</dbReference>
<feature type="domain" description="Carrier" evidence="10">
    <location>
        <begin position="2718"/>
        <end position="2792"/>
    </location>
</feature>
<feature type="compositionally biased region" description="Polar residues" evidence="9">
    <location>
        <begin position="2799"/>
        <end position="2820"/>
    </location>
</feature>
<dbReference type="Gene3D" id="3.30.70.3290">
    <property type="match status" value="1"/>
</dbReference>
<comment type="caution">
    <text evidence="15">The sequence shown here is derived from an EMBL/GenBank/DDBJ whole genome shotgun (WGS) entry which is preliminary data.</text>
</comment>
<keyword evidence="3" id="KW-0597">Phosphoprotein</keyword>